<evidence type="ECO:0000313" key="4">
    <source>
        <dbReference type="Proteomes" id="UP001438189"/>
    </source>
</evidence>
<evidence type="ECO:0000313" key="1">
    <source>
        <dbReference type="EMBL" id="MBB4491291.1"/>
    </source>
</evidence>
<keyword evidence="3" id="KW-1185">Reference proteome</keyword>
<evidence type="ECO:0000313" key="2">
    <source>
        <dbReference type="EMBL" id="MES4990126.1"/>
    </source>
</evidence>
<dbReference type="EMBL" id="JBETME010000002">
    <property type="protein sequence ID" value="MES4990126.1"/>
    <property type="molecule type" value="Genomic_DNA"/>
</dbReference>
<dbReference type="AlphaFoldDB" id="A0ABD5LE61"/>
<name>A0ABD5LE61_AGRRD</name>
<proteinExistence type="predicted"/>
<dbReference type="GeneID" id="92924345"/>
<accession>A0ABD5LE61</accession>
<reference evidence="1 3" key="1">
    <citation type="submission" date="2020-08" db="EMBL/GenBank/DDBJ databases">
        <title>Genomic Encyclopedia of Type Strains, Phase IV (KMG-V): Genome sequencing to study the core and pangenomes of soil and plant-associated prokaryotes.</title>
        <authorList>
            <person name="Whitman W."/>
        </authorList>
    </citation>
    <scope>NUCLEOTIDE SEQUENCE [LARGE SCALE GENOMIC DNA]</scope>
    <source>
        <strain evidence="1 3">SEMIA 461</strain>
    </source>
</reference>
<dbReference type="Proteomes" id="UP001438189">
    <property type="component" value="Unassembled WGS sequence"/>
</dbReference>
<comment type="caution">
    <text evidence="2">The sequence shown here is derived from an EMBL/GenBank/DDBJ whole genome shotgun (WGS) entry which is preliminary data.</text>
</comment>
<organism evidence="2 4">
    <name type="scientific">Agrobacterium radiobacter</name>
    <dbReference type="NCBI Taxonomy" id="362"/>
    <lineage>
        <taxon>Bacteria</taxon>
        <taxon>Pseudomonadati</taxon>
        <taxon>Pseudomonadota</taxon>
        <taxon>Alphaproteobacteria</taxon>
        <taxon>Hyphomicrobiales</taxon>
        <taxon>Rhizobiaceae</taxon>
        <taxon>Rhizobium/Agrobacterium group</taxon>
        <taxon>Agrobacterium</taxon>
        <taxon>Agrobacterium tumefaciens complex</taxon>
    </lineage>
</organism>
<reference evidence="2 4" key="2">
    <citation type="submission" date="2024-06" db="EMBL/GenBank/DDBJ databases">
        <title>Genome sequencing of Agrobacterium spp. from tobacco in Serbia.</title>
        <authorList>
            <person name="Ilicic R.J."/>
            <person name="Studholme D.J."/>
            <person name="Jelusic A."/>
            <person name="Barac G."/>
            <person name="Bagi F."/>
            <person name="Popovic Milovanovic T."/>
        </authorList>
    </citation>
    <scope>NUCLEOTIDE SEQUENCE [LARGE SCALE GENOMIC DNA]</scope>
    <source>
        <strain evidence="2 4">DA1</strain>
    </source>
</reference>
<evidence type="ECO:0000313" key="3">
    <source>
        <dbReference type="Proteomes" id="UP000534590"/>
    </source>
</evidence>
<dbReference type="RefSeq" id="WP_060726957.1">
    <property type="nucleotide sequence ID" value="NZ_JAAQPQ010000002.1"/>
</dbReference>
<gene>
    <name evidence="2" type="ORF">ABVB70_07250</name>
    <name evidence="1" type="ORF">GGE40_003122</name>
</gene>
<sequence>MSAASDVVGIDMTANAAVKRILLEYADMALPLFINAGERPAHMSRSRVDAVIFARGDASKKRCPLKAGNQRGTEVRSLVSETDIFNISSDCGIISAASCRQECCEGKVFQAASPGTIRRAETMVLS</sequence>
<protein>
    <submittedName>
        <fullName evidence="2">Uncharacterized protein</fullName>
    </submittedName>
</protein>
<dbReference type="Proteomes" id="UP000534590">
    <property type="component" value="Unassembled WGS sequence"/>
</dbReference>
<dbReference type="EMBL" id="JACIHP010000002">
    <property type="protein sequence ID" value="MBB4491291.1"/>
    <property type="molecule type" value="Genomic_DNA"/>
</dbReference>